<proteinExistence type="predicted"/>
<evidence type="ECO:0000256" key="1">
    <source>
        <dbReference type="ARBA" id="ARBA00022737"/>
    </source>
</evidence>
<dbReference type="PANTHER" id="PTHR43855:SF1">
    <property type="entry name" value="THIOSULFATE SULFURTRANSFERASE"/>
    <property type="match status" value="1"/>
</dbReference>
<evidence type="ECO:0000256" key="2">
    <source>
        <dbReference type="SAM" id="MobiDB-lite"/>
    </source>
</evidence>
<dbReference type="EMBL" id="JARQTW010000002">
    <property type="protein sequence ID" value="MDG2949097.1"/>
    <property type="molecule type" value="Genomic_DNA"/>
</dbReference>
<dbReference type="AlphaFoldDB" id="A0AAW6Q716"/>
<feature type="chain" id="PRO_5043857387" evidence="3">
    <location>
        <begin position="18"/>
        <end position="459"/>
    </location>
</feature>
<dbReference type="Pfam" id="PF00581">
    <property type="entry name" value="Rhodanese"/>
    <property type="match status" value="3"/>
</dbReference>
<keyword evidence="3" id="KW-0732">Signal</keyword>
<dbReference type="SUPFAM" id="SSF52821">
    <property type="entry name" value="Rhodanese/Cell cycle control phosphatase"/>
    <property type="match status" value="3"/>
</dbReference>
<accession>A0AAW6Q716</accession>
<evidence type="ECO:0000313" key="6">
    <source>
        <dbReference type="Proteomes" id="UP001214976"/>
    </source>
</evidence>
<dbReference type="PANTHER" id="PTHR43855">
    <property type="entry name" value="THIOSULFATE SULFURTRANSFERASE"/>
    <property type="match status" value="1"/>
</dbReference>
<feature type="domain" description="Rhodanese" evidence="4">
    <location>
        <begin position="310"/>
        <end position="431"/>
    </location>
</feature>
<feature type="compositionally biased region" description="Basic and acidic residues" evidence="2">
    <location>
        <begin position="439"/>
        <end position="452"/>
    </location>
</feature>
<feature type="region of interest" description="Disordered" evidence="2">
    <location>
        <begin position="433"/>
        <end position="459"/>
    </location>
</feature>
<protein>
    <submittedName>
        <fullName evidence="5">Rhodanese-like domain-containing protein</fullName>
    </submittedName>
</protein>
<comment type="caution">
    <text evidence="5">The sequence shown here is derived from an EMBL/GenBank/DDBJ whole genome shotgun (WGS) entry which is preliminary data.</text>
</comment>
<dbReference type="InterPro" id="IPR001763">
    <property type="entry name" value="Rhodanese-like_dom"/>
</dbReference>
<dbReference type="Gene3D" id="3.40.250.10">
    <property type="entry name" value="Rhodanese-like domain"/>
    <property type="match status" value="3"/>
</dbReference>
<dbReference type="InterPro" id="IPR051126">
    <property type="entry name" value="Thiosulfate_sulfurtransferase"/>
</dbReference>
<name>A0AAW6Q716_9PAST</name>
<dbReference type="GeneID" id="93226279"/>
<dbReference type="CDD" id="cd01448">
    <property type="entry name" value="TST_Repeat_1"/>
    <property type="match status" value="1"/>
</dbReference>
<reference evidence="5" key="1">
    <citation type="submission" date="2023-03" db="EMBL/GenBank/DDBJ databases">
        <title>Classification of Bisgaard taxon 6 and taxon 10 as Exercitatus varius gen. nov., spec. nov.</title>
        <authorList>
            <person name="Christensen H."/>
        </authorList>
    </citation>
    <scope>NUCLEOTIDE SEQUENCE</scope>
    <source>
        <strain evidence="5">86116</strain>
    </source>
</reference>
<dbReference type="PROSITE" id="PS50206">
    <property type="entry name" value="RHODANESE_3"/>
    <property type="match status" value="3"/>
</dbReference>
<dbReference type="CDD" id="cd01449">
    <property type="entry name" value="TST_Repeat_2"/>
    <property type="match status" value="1"/>
</dbReference>
<dbReference type="PROSITE" id="PS51257">
    <property type="entry name" value="PROKAR_LIPOPROTEIN"/>
    <property type="match status" value="1"/>
</dbReference>
<feature type="signal peptide" evidence="3">
    <location>
        <begin position="1"/>
        <end position="17"/>
    </location>
</feature>
<dbReference type="SMART" id="SM00450">
    <property type="entry name" value="RHOD"/>
    <property type="match status" value="3"/>
</dbReference>
<gene>
    <name evidence="5" type="ORF">P7M15_00935</name>
</gene>
<feature type="domain" description="Rhodanese" evidence="4">
    <location>
        <begin position="37"/>
        <end position="132"/>
    </location>
</feature>
<evidence type="ECO:0000259" key="4">
    <source>
        <dbReference type="PROSITE" id="PS50206"/>
    </source>
</evidence>
<dbReference type="RefSeq" id="WP_317476431.1">
    <property type="nucleotide sequence ID" value="NZ_JARQTO010000002.1"/>
</dbReference>
<dbReference type="Proteomes" id="UP001214976">
    <property type="component" value="Unassembled WGS sequence"/>
</dbReference>
<organism evidence="5 6">
    <name type="scientific">Exercitatus varius</name>
    <dbReference type="NCBI Taxonomy" id="67857"/>
    <lineage>
        <taxon>Bacteria</taxon>
        <taxon>Pseudomonadati</taxon>
        <taxon>Pseudomonadota</taxon>
        <taxon>Gammaproteobacteria</taxon>
        <taxon>Pasteurellales</taxon>
        <taxon>Pasteurellaceae</taxon>
        <taxon>Exercitatus</taxon>
    </lineage>
</organism>
<keyword evidence="1" id="KW-0677">Repeat</keyword>
<evidence type="ECO:0000313" key="5">
    <source>
        <dbReference type="EMBL" id="MDG2949097.1"/>
    </source>
</evidence>
<dbReference type="InterPro" id="IPR036873">
    <property type="entry name" value="Rhodanese-like_dom_sf"/>
</dbReference>
<feature type="domain" description="Rhodanese" evidence="4">
    <location>
        <begin position="192"/>
        <end position="277"/>
    </location>
</feature>
<evidence type="ECO:0000256" key="3">
    <source>
        <dbReference type="SAM" id="SignalP"/>
    </source>
</evidence>
<sequence>MKIKPSFLVLAVSLVLAACDKNSVRVIETDELLKNLDNPKYVIIDTRDDSFYNGFKEKNALRGGHIKGAVQFTCAWLYNIERDKLESFAAGKGITKDKTLVVYGTDPETRECVASEFLTRGYKIAEFKDFVSYANVAEYPLENFPNFKYSVSPQWVDAVIQGEKPETYSNNDFMIFEVSWGPLDKAKSYAQHIPGAYHFDTDWVENEPVWNLSDPKVIEQNLLKNGITKDKTVILYSDNQLAAYRVFWALKWAGVEDVRVMNGNFETWQDAGLPTETTVNTPTPATAFGTTVPSNPQINISTPEDAVKAQKSGLRLISNRAWDEYTGKISGYDYIQNAGEPEGAEWGFAGTDSSNMADYYDPDGTLRNPNEIFALWKQLGINQGDQLAFYCGTGWRAGVSWFITQLAGWEHTYVYDGGWNAWQMNGSLPIQKGAPKNISKPDNKNDYGDVAKRGNSCKS</sequence>